<proteinExistence type="predicted"/>
<dbReference type="Gene3D" id="1.25.40.20">
    <property type="entry name" value="Ankyrin repeat-containing domain"/>
    <property type="match status" value="1"/>
</dbReference>
<dbReference type="AlphaFoldDB" id="B6QRP9"/>
<sequence>MKSVMAIEANMNKKQSLKAQKERRDFLDWICKHDVETLHDEIDNKRHKDTGSWLLETDSFKSWVNQNKENILWLNGPPGTGKSVLASVAINHLIKRSKHTQDTVIYAYFKGEETNSQYLPTQMISSLVKQLCWALPALPEPAIEFYSNFLMNGRRPSFNDLESLFLKCLKLFERVFVVLDGLDECEQKHRKMILNFVFGIGAQSEDAKIFVASRKQIDILHAFRRHKFLHVSSRDPLAQEDIAKLIKHRVATELSHIDPEVRETVVQTVTEKSNGMYLWVDLQLTDIAQVPEADIERQLELLPSGLEDTYVSIFRKMNTLPQTTRTLVQLCFLWALNAKVVLTSGTLIDAVSLTQDYGPTEEAVTFGLLTIGIIPYFRVRTIHFSLKEFVTDPNANHPDDLRGFLPDTGTANAKMAIMCLQHLMSDTEPQDFFETCLSYCAEHFDGHIQSLTIIPEELWKVLDCIFLERPEMLKRILAWKWPSQAYDYPSIVCMGNPKSVDRDVFMRCTKLHEIPAVWSRYRVADRSTQDYPLDNVFLAALFGLDDILEKIIFQGVNINGATADRFTALHLAIGILLDAGADWNYDARHVSSGNPREDYQTPLNAALLHQAYTAVKIMVGHNHYIRILVAQGGNINQRDEYGDTALRIVRDDGRQDCVEILEELGALE</sequence>
<keyword evidence="1" id="KW-0677">Repeat</keyword>
<accession>B6QRP9</accession>
<dbReference type="SUPFAM" id="SSF52540">
    <property type="entry name" value="P-loop containing nucleoside triphosphate hydrolases"/>
    <property type="match status" value="1"/>
</dbReference>
<keyword evidence="4" id="KW-1185">Reference proteome</keyword>
<gene>
    <name evidence="3" type="ORF">PMAA_048300</name>
</gene>
<dbReference type="Gene3D" id="3.40.50.300">
    <property type="entry name" value="P-loop containing nucleotide triphosphate hydrolases"/>
    <property type="match status" value="1"/>
</dbReference>
<dbReference type="PANTHER" id="PTHR10039:SF16">
    <property type="entry name" value="GPI INOSITOL-DEACYLASE"/>
    <property type="match status" value="1"/>
</dbReference>
<evidence type="ECO:0000313" key="3">
    <source>
        <dbReference type="EMBL" id="EEA21027.1"/>
    </source>
</evidence>
<reference evidence="4" key="1">
    <citation type="journal article" date="2015" name="Genome Announc.">
        <title>Genome sequence of the AIDS-associated pathogen Penicillium marneffei (ATCC18224) and its near taxonomic relative Talaromyces stipitatus (ATCC10500).</title>
        <authorList>
            <person name="Nierman W.C."/>
            <person name="Fedorova-Abrams N.D."/>
            <person name="Andrianopoulos A."/>
        </authorList>
    </citation>
    <scope>NUCLEOTIDE SEQUENCE [LARGE SCALE GENOMIC DNA]</scope>
    <source>
        <strain evidence="4">ATCC 18224 / CBS 334.59 / QM 7333</strain>
    </source>
</reference>
<dbReference type="HOGENOM" id="CLU_398591_0_0_1"/>
<dbReference type="EMBL" id="DS995904">
    <property type="protein sequence ID" value="EEA21027.1"/>
    <property type="molecule type" value="Genomic_DNA"/>
</dbReference>
<dbReference type="InterPro" id="IPR027417">
    <property type="entry name" value="P-loop_NTPase"/>
</dbReference>
<evidence type="ECO:0000313" key="4">
    <source>
        <dbReference type="Proteomes" id="UP000001294"/>
    </source>
</evidence>
<dbReference type="OrthoDB" id="7464126at2759"/>
<feature type="domain" description="Nephrocystin 3-like N-terminal" evidence="2">
    <location>
        <begin position="49"/>
        <end position="214"/>
    </location>
</feature>
<dbReference type="SUPFAM" id="SSF48403">
    <property type="entry name" value="Ankyrin repeat"/>
    <property type="match status" value="1"/>
</dbReference>
<dbReference type="PANTHER" id="PTHR10039">
    <property type="entry name" value="AMELOGENIN"/>
    <property type="match status" value="1"/>
</dbReference>
<evidence type="ECO:0000256" key="1">
    <source>
        <dbReference type="ARBA" id="ARBA00022737"/>
    </source>
</evidence>
<protein>
    <recommendedName>
        <fullName evidence="2">Nephrocystin 3-like N-terminal domain-containing protein</fullName>
    </recommendedName>
</protein>
<dbReference type="InterPro" id="IPR056884">
    <property type="entry name" value="NPHP3-like_N"/>
</dbReference>
<evidence type="ECO:0000259" key="2">
    <source>
        <dbReference type="Pfam" id="PF24883"/>
    </source>
</evidence>
<dbReference type="PhylomeDB" id="B6QRP9"/>
<dbReference type="InterPro" id="IPR036770">
    <property type="entry name" value="Ankyrin_rpt-contain_sf"/>
</dbReference>
<organism evidence="3 4">
    <name type="scientific">Talaromyces marneffei (strain ATCC 18224 / CBS 334.59 / QM 7333)</name>
    <name type="common">Penicillium marneffei</name>
    <dbReference type="NCBI Taxonomy" id="441960"/>
    <lineage>
        <taxon>Eukaryota</taxon>
        <taxon>Fungi</taxon>
        <taxon>Dikarya</taxon>
        <taxon>Ascomycota</taxon>
        <taxon>Pezizomycotina</taxon>
        <taxon>Eurotiomycetes</taxon>
        <taxon>Eurotiomycetidae</taxon>
        <taxon>Eurotiales</taxon>
        <taxon>Trichocomaceae</taxon>
        <taxon>Talaromyces</taxon>
        <taxon>Talaromyces sect. Talaromyces</taxon>
    </lineage>
</organism>
<name>B6QRP9_TALMQ</name>
<dbReference type="Pfam" id="PF24883">
    <property type="entry name" value="NPHP3_N"/>
    <property type="match status" value="1"/>
</dbReference>
<dbReference type="STRING" id="441960.B6QRP9"/>
<dbReference type="Proteomes" id="UP000001294">
    <property type="component" value="Unassembled WGS sequence"/>
</dbReference>
<dbReference type="VEuPathDB" id="FungiDB:PMAA_048300"/>